<evidence type="ECO:0000256" key="1">
    <source>
        <dbReference type="SAM" id="Phobius"/>
    </source>
</evidence>
<keyword evidence="1" id="KW-1133">Transmembrane helix</keyword>
<keyword evidence="3" id="KW-1185">Reference proteome</keyword>
<dbReference type="OrthoDB" id="5119090at2"/>
<dbReference type="Proteomes" id="UP000033956">
    <property type="component" value="Unassembled WGS sequence"/>
</dbReference>
<feature type="transmembrane region" description="Helical" evidence="1">
    <location>
        <begin position="209"/>
        <end position="229"/>
    </location>
</feature>
<gene>
    <name evidence="2" type="ORF">RS81_02532</name>
</gene>
<feature type="transmembrane region" description="Helical" evidence="1">
    <location>
        <begin position="27"/>
        <end position="47"/>
    </location>
</feature>
<dbReference type="RefSeq" id="WP_045276423.1">
    <property type="nucleotide sequence ID" value="NZ_BAAAUP010000002.1"/>
</dbReference>
<accession>A0A0M2H4S3</accession>
<feature type="transmembrane region" description="Helical" evidence="1">
    <location>
        <begin position="110"/>
        <end position="134"/>
    </location>
</feature>
<feature type="transmembrane region" description="Helical" evidence="1">
    <location>
        <begin position="67"/>
        <end position="89"/>
    </location>
</feature>
<keyword evidence="1" id="KW-0812">Transmembrane</keyword>
<protein>
    <recommendedName>
        <fullName evidence="4">DUF4386 family protein</fullName>
    </recommendedName>
</protein>
<evidence type="ECO:0000313" key="2">
    <source>
        <dbReference type="EMBL" id="KJL38737.1"/>
    </source>
</evidence>
<dbReference type="EMBL" id="JYIZ01000054">
    <property type="protein sequence ID" value="KJL38737.1"/>
    <property type="molecule type" value="Genomic_DNA"/>
</dbReference>
<dbReference type="AlphaFoldDB" id="A0A0M2H4S3"/>
<keyword evidence="1" id="KW-0472">Membrane</keyword>
<feature type="transmembrane region" description="Helical" evidence="1">
    <location>
        <begin position="154"/>
        <end position="173"/>
    </location>
</feature>
<name>A0A0M2H4S3_9MICO</name>
<dbReference type="STRING" id="92835.RS81_02532"/>
<feature type="transmembrane region" description="Helical" evidence="1">
    <location>
        <begin position="185"/>
        <end position="203"/>
    </location>
</feature>
<sequence length="237" mass="24313">MTETSLATVDAQASAVRSRGLQIAGRAAVVASVAWLTEPIAFIATLFNPDNMDPDQTLAEFWSAGLPFTYLVGVGELVFGVTLGLLVFAADGSRPLAPTRRYAVAVARGLGLLAGGAMVVAGATSLTGSGLAGMSLTMIPVDDEGVRWLARQSFTIVHEALRLTACLGFGAWLTILARTGRADGLIGRGVAVTIVIAAVLIAVPGAATGLLTGMNLVLLALIPLAVAFLRRSRSAAL</sequence>
<reference evidence="2 3" key="1">
    <citation type="submission" date="2015-02" db="EMBL/GenBank/DDBJ databases">
        <title>Draft genome sequences of ten Microbacterium spp. with emphasis on heavy metal contaminated environments.</title>
        <authorList>
            <person name="Corretto E."/>
        </authorList>
    </citation>
    <scope>NUCLEOTIDE SEQUENCE [LARGE SCALE GENOMIC DNA]</scope>
    <source>
        <strain evidence="2 3">DSM 12510</strain>
    </source>
</reference>
<proteinExistence type="predicted"/>
<organism evidence="2 3">
    <name type="scientific">Microbacterium terrae</name>
    <dbReference type="NCBI Taxonomy" id="69369"/>
    <lineage>
        <taxon>Bacteria</taxon>
        <taxon>Bacillati</taxon>
        <taxon>Actinomycetota</taxon>
        <taxon>Actinomycetes</taxon>
        <taxon>Micrococcales</taxon>
        <taxon>Microbacteriaceae</taxon>
        <taxon>Microbacterium</taxon>
    </lineage>
</organism>
<comment type="caution">
    <text evidence="2">The sequence shown here is derived from an EMBL/GenBank/DDBJ whole genome shotgun (WGS) entry which is preliminary data.</text>
</comment>
<evidence type="ECO:0008006" key="4">
    <source>
        <dbReference type="Google" id="ProtNLM"/>
    </source>
</evidence>
<evidence type="ECO:0000313" key="3">
    <source>
        <dbReference type="Proteomes" id="UP000033956"/>
    </source>
</evidence>
<dbReference type="PATRIC" id="fig|92835.4.peg.2565"/>